<comment type="caution">
    <text evidence="2">The sequence shown here is derived from an EMBL/GenBank/DDBJ whole genome shotgun (WGS) entry which is preliminary data.</text>
</comment>
<dbReference type="InterPro" id="IPR050266">
    <property type="entry name" value="AB_hydrolase_sf"/>
</dbReference>
<dbReference type="RefSeq" id="WP_216923422.1">
    <property type="nucleotide sequence ID" value="NZ_JAHOPC010000002.1"/>
</dbReference>
<proteinExistence type="predicted"/>
<dbReference type="PANTHER" id="PTHR43798:SF5">
    <property type="entry name" value="MONOACYLGLYCEROL LIPASE ABHD6"/>
    <property type="match status" value="1"/>
</dbReference>
<reference evidence="2 3" key="1">
    <citation type="submission" date="2021-06" db="EMBL/GenBank/DDBJ databases">
        <authorList>
            <person name="Jeong J.W."/>
        </authorList>
    </citation>
    <scope>NUCLEOTIDE SEQUENCE [LARGE SCALE GENOMIC DNA]</scope>
    <source>
        <strain evidence="2 3">MMS21-TAE1-1</strain>
    </source>
</reference>
<evidence type="ECO:0000259" key="1">
    <source>
        <dbReference type="Pfam" id="PF00561"/>
    </source>
</evidence>
<accession>A0ABS6I2Q0</accession>
<dbReference type="Pfam" id="PF00561">
    <property type="entry name" value="Abhydrolase_1"/>
    <property type="match status" value="1"/>
</dbReference>
<dbReference type="PANTHER" id="PTHR43798">
    <property type="entry name" value="MONOACYLGLYCEROL LIPASE"/>
    <property type="match status" value="1"/>
</dbReference>
<dbReference type="EMBL" id="JAHOPC010000002">
    <property type="protein sequence ID" value="MBU8865660.1"/>
    <property type="molecule type" value="Genomic_DNA"/>
</dbReference>
<dbReference type="Proteomes" id="UP000824166">
    <property type="component" value="Unassembled WGS sequence"/>
</dbReference>
<gene>
    <name evidence="2" type="ORF">KSW38_05070</name>
</gene>
<organism evidence="2 3">
    <name type="scientific">Paenarthrobacter aromaticivorans</name>
    <dbReference type="NCBI Taxonomy" id="2849150"/>
    <lineage>
        <taxon>Bacteria</taxon>
        <taxon>Bacillati</taxon>
        <taxon>Actinomycetota</taxon>
        <taxon>Actinomycetes</taxon>
        <taxon>Micrococcales</taxon>
        <taxon>Micrococcaceae</taxon>
        <taxon>Paenarthrobacter</taxon>
    </lineage>
</organism>
<keyword evidence="2" id="KW-0378">Hydrolase</keyword>
<evidence type="ECO:0000313" key="3">
    <source>
        <dbReference type="Proteomes" id="UP000824166"/>
    </source>
</evidence>
<sequence>MSSLYVAAPVRCVDVDGTQLAYREFGEQSGVPLVLFSRFRGSIDDWDPAVIELLSRERHVVTFDNAGVGFSDGEVGASITEMAKTAVKFIKTLGTKKADLLGFSMGGYIAQRIALTEPELVRNVILVGTGPGGGDGATYPGADVEHWVNSVRDPELTFQALWFNKKPTGIAATRAYLERIYTPERPERANVTAEAGAKLRAAIVDWWEGNGSTLPELENIQHPVLVVNGSNDVMVPTPNSFLMAQRIPNAQLIIYPDSGHASLFQYPQTFSEHVLKFLRDQESGGLK</sequence>
<protein>
    <submittedName>
        <fullName evidence="2">Alpha/beta hydrolase</fullName>
    </submittedName>
</protein>
<dbReference type="GO" id="GO:0016787">
    <property type="term" value="F:hydrolase activity"/>
    <property type="evidence" value="ECO:0007669"/>
    <property type="project" value="UniProtKB-KW"/>
</dbReference>
<evidence type="ECO:0000313" key="2">
    <source>
        <dbReference type="EMBL" id="MBU8865660.1"/>
    </source>
</evidence>
<name>A0ABS6I2Q0_9MICC</name>
<dbReference type="InterPro" id="IPR000073">
    <property type="entry name" value="AB_hydrolase_1"/>
</dbReference>
<keyword evidence="3" id="KW-1185">Reference proteome</keyword>
<feature type="domain" description="AB hydrolase-1" evidence="1">
    <location>
        <begin position="32"/>
        <end position="265"/>
    </location>
</feature>